<dbReference type="GO" id="GO:0016788">
    <property type="term" value="F:hydrolase activity, acting on ester bonds"/>
    <property type="evidence" value="ECO:0007669"/>
    <property type="project" value="UniProtKB-ARBA"/>
</dbReference>
<evidence type="ECO:0000313" key="3">
    <source>
        <dbReference type="Proteomes" id="UP000265926"/>
    </source>
</evidence>
<dbReference type="InterPro" id="IPR051532">
    <property type="entry name" value="Ester_Hydrolysis_Enzymes"/>
</dbReference>
<dbReference type="InterPro" id="IPR036514">
    <property type="entry name" value="SGNH_hydro_sf"/>
</dbReference>
<dbReference type="OrthoDB" id="9764375at2"/>
<dbReference type="PANTHER" id="PTHR30383:SF29">
    <property type="entry name" value="SGNH HYDROLASE-TYPE ESTERASE DOMAIN-CONTAINING PROTEIN"/>
    <property type="match status" value="1"/>
</dbReference>
<gene>
    <name evidence="2" type="ORF">D1614_20960</name>
</gene>
<dbReference type="RefSeq" id="WP_119439954.1">
    <property type="nucleotide sequence ID" value="NZ_QWGR01000018.1"/>
</dbReference>
<sequence>MRGVWSSGVRVQSLGFRVQSLKKSVKAVCFFIALFIVSQWAAVAQEEAYFYRVNPYNFIRYDLNEMHFPGKRTSIDRFYSKLEKQITTGEGRINIVHIGGSHIQAGTFSGQMRNRFQTLNGEMNAGWGYMFPYRISRTNSPFGYYIRHTGSWQSFRNVESRKSGTLGVGGMSATTNSSKAELTILLEKENTLDYRFNQFRVYFENKGKNYELSVDPAILDTVSVGDGYLDFSLNTYVDSLTLSLTRKSGSTGSFTLFGITTESAANGIMYHSIGVNGAHVPAYLRCQLFEKQLAALKPDLVILGIGINDAYGRRFSQDRFEDHYDQLVDEIKRAAPDAAIVFTTNNDSYLYRRYVNKNGEKVRESMFRMAAKYNAGVWDMFSVMGGLNSIVLWQKNQLAQSDKIHFTREGYLLIGDLFFNAIMQDFEHYLGARKEVYVDRLGAGKTETTDNLNH</sequence>
<dbReference type="Gene3D" id="2.60.120.1360">
    <property type="match status" value="1"/>
</dbReference>
<comment type="caution">
    <text evidence="2">The sequence shown here is derived from an EMBL/GenBank/DDBJ whole genome shotgun (WGS) entry which is preliminary data.</text>
</comment>
<protein>
    <recommendedName>
        <fullName evidence="1">SGNH hydrolase-type esterase domain-containing protein</fullName>
    </recommendedName>
</protein>
<dbReference type="PANTHER" id="PTHR30383">
    <property type="entry name" value="THIOESTERASE 1/PROTEASE 1/LYSOPHOSPHOLIPASE L1"/>
    <property type="match status" value="1"/>
</dbReference>
<accession>A0A399STY2</accession>
<dbReference type="EMBL" id="QWGR01000018">
    <property type="protein sequence ID" value="RIJ45992.1"/>
    <property type="molecule type" value="Genomic_DNA"/>
</dbReference>
<reference evidence="2 3" key="1">
    <citation type="submission" date="2018-08" db="EMBL/GenBank/DDBJ databases">
        <title>Pallidiluteibacterium maritimus gen. nov., sp. nov., isolated from coastal sediment.</title>
        <authorList>
            <person name="Zhou L.Y."/>
        </authorList>
    </citation>
    <scope>NUCLEOTIDE SEQUENCE [LARGE SCALE GENOMIC DNA]</scope>
    <source>
        <strain evidence="2 3">XSD2</strain>
    </source>
</reference>
<dbReference type="Proteomes" id="UP000265926">
    <property type="component" value="Unassembled WGS sequence"/>
</dbReference>
<dbReference type="Gene3D" id="3.40.50.1110">
    <property type="entry name" value="SGNH hydrolase"/>
    <property type="match status" value="1"/>
</dbReference>
<proteinExistence type="predicted"/>
<keyword evidence="3" id="KW-1185">Reference proteome</keyword>
<dbReference type="Pfam" id="PF13472">
    <property type="entry name" value="Lipase_GDSL_2"/>
    <property type="match status" value="1"/>
</dbReference>
<dbReference type="AlphaFoldDB" id="A0A399STY2"/>
<feature type="domain" description="SGNH hydrolase-type esterase" evidence="1">
    <location>
        <begin position="270"/>
        <end position="411"/>
    </location>
</feature>
<evidence type="ECO:0000313" key="2">
    <source>
        <dbReference type="EMBL" id="RIJ45992.1"/>
    </source>
</evidence>
<dbReference type="SUPFAM" id="SSF52266">
    <property type="entry name" value="SGNH hydrolase"/>
    <property type="match status" value="1"/>
</dbReference>
<organism evidence="2 3">
    <name type="scientific">Maribellus luteus</name>
    <dbReference type="NCBI Taxonomy" id="2305463"/>
    <lineage>
        <taxon>Bacteria</taxon>
        <taxon>Pseudomonadati</taxon>
        <taxon>Bacteroidota</taxon>
        <taxon>Bacteroidia</taxon>
        <taxon>Marinilabiliales</taxon>
        <taxon>Prolixibacteraceae</taxon>
        <taxon>Maribellus</taxon>
    </lineage>
</organism>
<dbReference type="InterPro" id="IPR013830">
    <property type="entry name" value="SGNH_hydro"/>
</dbReference>
<evidence type="ECO:0000259" key="1">
    <source>
        <dbReference type="Pfam" id="PF13472"/>
    </source>
</evidence>
<name>A0A399STY2_9BACT</name>